<dbReference type="RefSeq" id="WP_205054550.1">
    <property type="nucleotide sequence ID" value="NZ_CP118101.1"/>
</dbReference>
<accession>A0AAX3N190</accession>
<protein>
    <recommendedName>
        <fullName evidence="3">DUF1574 domain-containing protein</fullName>
    </recommendedName>
</protein>
<gene>
    <name evidence="1" type="ORF">PUW23_23560</name>
</gene>
<evidence type="ECO:0000313" key="2">
    <source>
        <dbReference type="Proteomes" id="UP001220962"/>
    </source>
</evidence>
<proteinExistence type="predicted"/>
<dbReference type="Gene3D" id="3.40.50.1110">
    <property type="entry name" value="SGNH hydrolase"/>
    <property type="match status" value="1"/>
</dbReference>
<reference evidence="1" key="1">
    <citation type="submission" date="2023-02" db="EMBL/GenBank/DDBJ databases">
        <title>Pathogen: clinical or host-associated sample.</title>
        <authorList>
            <person name="Hergert J."/>
            <person name="Casey R."/>
            <person name="Wagner J."/>
            <person name="Young E.L."/>
            <person name="Oakeson K.F."/>
        </authorList>
    </citation>
    <scope>NUCLEOTIDE SEQUENCE</scope>
    <source>
        <strain evidence="1">2022CK-00830</strain>
    </source>
</reference>
<dbReference type="SUPFAM" id="SSF52266">
    <property type="entry name" value="SGNH hydrolase"/>
    <property type="match status" value="1"/>
</dbReference>
<dbReference type="Proteomes" id="UP001220962">
    <property type="component" value="Chromosome"/>
</dbReference>
<name>A0AAX3N190_9BACL</name>
<sequence>MLNKLPIKKLTMAMLALAILGLCAITIWAGSAVEESEQAIVSYAEEELRVPAYDSVVYTPLWIEHLQAQPDDHQPWIGLFGASTVYGTTVRDSSNTTSGVLQVHLNDKRVLNLGLTGARLAETYAILASVIDKVDYVVYEINYGILPLTDNDPEVTVYPSLLSKLDQNIPKSWLRHSPAKNEESVPNAVHDFMTTEILSHWPLYHDRDVLTYRLLSTRTSLEKLRREVTAERNERQGIVTPYTPPYTPYEQLMAEQQAGIVNHFTNLYTWSKPFHAESSFGLTLMNKTLDLLDKHDKQAVFYSAPLDKDLITRHNMLNWTDYFTVMGAYQELIESRGYPFIDFNAGGSNLIPHEFYHDSSHMVDEGSRIFGEILYERLLPYGITAQ</sequence>
<organism evidence="1 2">
    <name type="scientific">Paenibacillus urinalis</name>
    <dbReference type="NCBI Taxonomy" id="521520"/>
    <lineage>
        <taxon>Bacteria</taxon>
        <taxon>Bacillati</taxon>
        <taxon>Bacillota</taxon>
        <taxon>Bacilli</taxon>
        <taxon>Bacillales</taxon>
        <taxon>Paenibacillaceae</taxon>
        <taxon>Paenibacillus</taxon>
    </lineage>
</organism>
<evidence type="ECO:0008006" key="3">
    <source>
        <dbReference type="Google" id="ProtNLM"/>
    </source>
</evidence>
<dbReference type="InterPro" id="IPR036514">
    <property type="entry name" value="SGNH_hydro_sf"/>
</dbReference>
<dbReference type="AlphaFoldDB" id="A0AAX3N190"/>
<dbReference type="EMBL" id="CP118101">
    <property type="protein sequence ID" value="WDH82387.1"/>
    <property type="molecule type" value="Genomic_DNA"/>
</dbReference>
<evidence type="ECO:0000313" key="1">
    <source>
        <dbReference type="EMBL" id="WDH82387.1"/>
    </source>
</evidence>